<dbReference type="GO" id="GO:0005840">
    <property type="term" value="C:ribosome"/>
    <property type="evidence" value="ECO:0007669"/>
    <property type="project" value="UniProtKB-KW"/>
</dbReference>
<dbReference type="InterPro" id="IPR036419">
    <property type="entry name" value="Ribosomal_S3_C_sf"/>
</dbReference>
<dbReference type="GO" id="GO:1990904">
    <property type="term" value="C:ribonucleoprotein complex"/>
    <property type="evidence" value="ECO:0007669"/>
    <property type="project" value="UniProtKB-KW"/>
</dbReference>
<organism evidence="4 5">
    <name type="scientific">Haematococcus lacustris</name>
    <name type="common">Green alga</name>
    <name type="synonym">Haematococcus pluvialis</name>
    <dbReference type="NCBI Taxonomy" id="44745"/>
    <lineage>
        <taxon>Eukaryota</taxon>
        <taxon>Viridiplantae</taxon>
        <taxon>Chlorophyta</taxon>
        <taxon>core chlorophytes</taxon>
        <taxon>Chlorophyceae</taxon>
        <taxon>CS clade</taxon>
        <taxon>Chlamydomonadales</taxon>
        <taxon>Haematococcaceae</taxon>
        <taxon>Haematococcus</taxon>
    </lineage>
</organism>
<keyword evidence="3" id="KW-0687">Ribonucleoprotein</keyword>
<reference evidence="4 5" key="1">
    <citation type="submission" date="2020-02" db="EMBL/GenBank/DDBJ databases">
        <title>Draft genome sequence of Haematococcus lacustris strain NIES-144.</title>
        <authorList>
            <person name="Morimoto D."/>
            <person name="Nakagawa S."/>
            <person name="Yoshida T."/>
            <person name="Sawayama S."/>
        </authorList>
    </citation>
    <scope>NUCLEOTIDE SEQUENCE [LARGE SCALE GENOMIC DNA]</scope>
    <source>
        <strain evidence="4 5">NIES-144</strain>
    </source>
</reference>
<accession>A0A699Z8T6</accession>
<keyword evidence="2" id="KW-0689">Ribosomal protein</keyword>
<comment type="caution">
    <text evidence="4">The sequence shown here is derived from an EMBL/GenBank/DDBJ whole genome shotgun (WGS) entry which is preliminary data.</text>
</comment>
<proteinExistence type="inferred from homology"/>
<name>A0A699Z8T6_HAELA</name>
<keyword evidence="5" id="KW-1185">Reference proteome</keyword>
<sequence>MASTKIWEQGELRLQDISEPIDYGAAVALTRLGTTGVKVWIRYHREAAAAVQSSKELRLNAPLSQVLMAQRLPLPAS</sequence>
<dbReference type="Gene3D" id="3.30.1140.32">
    <property type="entry name" value="Ribosomal protein S3, C-terminal domain"/>
    <property type="match status" value="1"/>
</dbReference>
<dbReference type="EMBL" id="BLLF01000451">
    <property type="protein sequence ID" value="GFH11952.1"/>
    <property type="molecule type" value="Genomic_DNA"/>
</dbReference>
<dbReference type="Proteomes" id="UP000485058">
    <property type="component" value="Unassembled WGS sequence"/>
</dbReference>
<dbReference type="SUPFAM" id="SSF54821">
    <property type="entry name" value="Ribosomal protein S3 C-terminal domain"/>
    <property type="match status" value="1"/>
</dbReference>
<evidence type="ECO:0000256" key="2">
    <source>
        <dbReference type="ARBA" id="ARBA00022980"/>
    </source>
</evidence>
<comment type="similarity">
    <text evidence="1">Belongs to the universal ribosomal protein uS3 family.</text>
</comment>
<evidence type="ECO:0000313" key="4">
    <source>
        <dbReference type="EMBL" id="GFH11952.1"/>
    </source>
</evidence>
<gene>
    <name evidence="4" type="ORF">HaLaN_07548</name>
</gene>
<dbReference type="AlphaFoldDB" id="A0A699Z8T6"/>
<evidence type="ECO:0000256" key="1">
    <source>
        <dbReference type="ARBA" id="ARBA00010761"/>
    </source>
</evidence>
<evidence type="ECO:0000256" key="3">
    <source>
        <dbReference type="ARBA" id="ARBA00023274"/>
    </source>
</evidence>
<evidence type="ECO:0000313" key="5">
    <source>
        <dbReference type="Proteomes" id="UP000485058"/>
    </source>
</evidence>
<protein>
    <submittedName>
        <fullName evidence="4">Ribosomal_S3_C domain-containing protein</fullName>
    </submittedName>
</protein>